<dbReference type="Pfam" id="PF00578">
    <property type="entry name" value="AhpC-TSA"/>
    <property type="match status" value="1"/>
</dbReference>
<dbReference type="GO" id="GO:0042158">
    <property type="term" value="P:lipoprotein biosynthetic process"/>
    <property type="evidence" value="ECO:0007669"/>
    <property type="project" value="InterPro"/>
</dbReference>
<dbReference type="Gene3D" id="3.40.30.10">
    <property type="entry name" value="Glutaredoxin"/>
    <property type="match status" value="1"/>
</dbReference>
<dbReference type="PROSITE" id="PS51352">
    <property type="entry name" value="THIOREDOXIN_2"/>
    <property type="match status" value="1"/>
</dbReference>
<dbReference type="SUPFAM" id="SSF52833">
    <property type="entry name" value="Thioredoxin-like"/>
    <property type="match status" value="1"/>
</dbReference>
<dbReference type="CDD" id="cd02966">
    <property type="entry name" value="TlpA_like_family"/>
    <property type="match status" value="1"/>
</dbReference>
<sequence>MTGVQIGPLAFDIDRFAFIVAALVFFALFHLLTIRQTRRGEDVRRWAFPAAVAWLLAARFGYVIQHWEVFSTHPLDILKLWQGGVSVQAGFFGIAAFAFVAVLRGEAAVAPIMGAAFAGWLASEAVFGFSKGSEVPGLPATAYPTLTGTPLRLDEHDGQPLVLNLWASWCPPCRREMPMMMDVAETIDGAELVFANQGETHAQVAQFLETLDLGTEHMALDPNSSLMTRFAALGLPTTLFFDASGTLTNLHFGEISRAELMSQIAALDATASPAGAGDARTTMTGDIP</sequence>
<dbReference type="GO" id="GO:0005886">
    <property type="term" value="C:plasma membrane"/>
    <property type="evidence" value="ECO:0007669"/>
    <property type="project" value="InterPro"/>
</dbReference>
<dbReference type="GO" id="GO:0016853">
    <property type="term" value="F:isomerase activity"/>
    <property type="evidence" value="ECO:0007669"/>
    <property type="project" value="UniProtKB-KW"/>
</dbReference>
<dbReference type="STRING" id="321339.SAMN05444340_12622"/>
<dbReference type="PANTHER" id="PTHR42852:SF13">
    <property type="entry name" value="PROTEIN DIPZ"/>
    <property type="match status" value="1"/>
</dbReference>
<dbReference type="InterPro" id="IPR017937">
    <property type="entry name" value="Thioredoxin_CS"/>
</dbReference>
<feature type="domain" description="Thioredoxin" evidence="3">
    <location>
        <begin position="129"/>
        <end position="269"/>
    </location>
</feature>
<dbReference type="Proteomes" id="UP000199286">
    <property type="component" value="Unassembled WGS sequence"/>
</dbReference>
<dbReference type="GO" id="GO:0016209">
    <property type="term" value="F:antioxidant activity"/>
    <property type="evidence" value="ECO:0007669"/>
    <property type="project" value="InterPro"/>
</dbReference>
<keyword evidence="2" id="KW-1133">Transmembrane helix</keyword>
<keyword evidence="5" id="KW-1185">Reference proteome</keyword>
<dbReference type="EMBL" id="FNPF01000026">
    <property type="protein sequence ID" value="SDY89765.1"/>
    <property type="molecule type" value="Genomic_DNA"/>
</dbReference>
<dbReference type="InterPro" id="IPR001640">
    <property type="entry name" value="Lgt"/>
</dbReference>
<dbReference type="AlphaFoldDB" id="A0A1H3NMW5"/>
<dbReference type="InterPro" id="IPR000866">
    <property type="entry name" value="AhpC/TSA"/>
</dbReference>
<dbReference type="InterPro" id="IPR036249">
    <property type="entry name" value="Thioredoxin-like_sf"/>
</dbReference>
<evidence type="ECO:0000313" key="4">
    <source>
        <dbReference type="EMBL" id="SDY89765.1"/>
    </source>
</evidence>
<dbReference type="PANTHER" id="PTHR42852">
    <property type="entry name" value="THIOL:DISULFIDE INTERCHANGE PROTEIN DSBE"/>
    <property type="match status" value="1"/>
</dbReference>
<keyword evidence="2" id="KW-0472">Membrane</keyword>
<dbReference type="RefSeq" id="WP_089886157.1">
    <property type="nucleotide sequence ID" value="NZ_FNPF01000026.1"/>
</dbReference>
<dbReference type="InterPro" id="IPR013766">
    <property type="entry name" value="Thioredoxin_domain"/>
</dbReference>
<evidence type="ECO:0000256" key="1">
    <source>
        <dbReference type="ARBA" id="ARBA00023284"/>
    </source>
</evidence>
<evidence type="ECO:0000313" key="5">
    <source>
        <dbReference type="Proteomes" id="UP000199286"/>
    </source>
</evidence>
<evidence type="ECO:0000259" key="3">
    <source>
        <dbReference type="PROSITE" id="PS51352"/>
    </source>
</evidence>
<keyword evidence="4" id="KW-0413">Isomerase</keyword>
<name>A0A1H3NMW5_9RHOB</name>
<keyword evidence="1" id="KW-0676">Redox-active center</keyword>
<evidence type="ECO:0000256" key="2">
    <source>
        <dbReference type="SAM" id="Phobius"/>
    </source>
</evidence>
<feature type="transmembrane region" description="Helical" evidence="2">
    <location>
        <begin position="85"/>
        <end position="103"/>
    </location>
</feature>
<organism evidence="4 5">
    <name type="scientific">Citreimonas salinaria</name>
    <dbReference type="NCBI Taxonomy" id="321339"/>
    <lineage>
        <taxon>Bacteria</taxon>
        <taxon>Pseudomonadati</taxon>
        <taxon>Pseudomonadota</taxon>
        <taxon>Alphaproteobacteria</taxon>
        <taxon>Rhodobacterales</taxon>
        <taxon>Roseobacteraceae</taxon>
        <taxon>Citreimonas</taxon>
    </lineage>
</organism>
<dbReference type="GO" id="GO:0015036">
    <property type="term" value="F:disulfide oxidoreductase activity"/>
    <property type="evidence" value="ECO:0007669"/>
    <property type="project" value="UniProtKB-ARBA"/>
</dbReference>
<dbReference type="PROSITE" id="PS00194">
    <property type="entry name" value="THIOREDOXIN_1"/>
    <property type="match status" value="1"/>
</dbReference>
<feature type="transmembrane region" description="Helical" evidence="2">
    <location>
        <begin position="16"/>
        <end position="34"/>
    </location>
</feature>
<keyword evidence="2" id="KW-0812">Transmembrane</keyword>
<feature type="transmembrane region" description="Helical" evidence="2">
    <location>
        <begin position="46"/>
        <end position="65"/>
    </location>
</feature>
<dbReference type="GO" id="GO:0008961">
    <property type="term" value="F:phosphatidylglycerol-prolipoprotein diacylglyceryl transferase activity"/>
    <property type="evidence" value="ECO:0007669"/>
    <property type="project" value="InterPro"/>
</dbReference>
<accession>A0A1H3NMW5</accession>
<dbReference type="InterPro" id="IPR050553">
    <property type="entry name" value="Thioredoxin_ResA/DsbE_sf"/>
</dbReference>
<dbReference type="OrthoDB" id="9799347at2"/>
<proteinExistence type="predicted"/>
<protein>
    <submittedName>
        <fullName evidence="4">Thiol-disulfide isomerase or thioredoxin</fullName>
    </submittedName>
</protein>
<dbReference type="Pfam" id="PF01790">
    <property type="entry name" value="LGT"/>
    <property type="match status" value="1"/>
</dbReference>
<gene>
    <name evidence="4" type="ORF">SAMN05444340_12622</name>
</gene>
<reference evidence="4 5" key="1">
    <citation type="submission" date="2016-10" db="EMBL/GenBank/DDBJ databases">
        <authorList>
            <person name="de Groot N.N."/>
        </authorList>
    </citation>
    <scope>NUCLEOTIDE SEQUENCE [LARGE SCALE GENOMIC DNA]</scope>
    <source>
        <strain evidence="4 5">DSM 26880</strain>
    </source>
</reference>